<name>A0A1I7UNR1_9PELO</name>
<accession>A0A1I7UNR1</accession>
<dbReference type="WBParaSite" id="Csp11.Scaffold630.g17818.t1">
    <property type="protein sequence ID" value="Csp11.Scaffold630.g17818.t1"/>
    <property type="gene ID" value="Csp11.Scaffold630.g17818"/>
</dbReference>
<proteinExistence type="predicted"/>
<dbReference type="AlphaFoldDB" id="A0A1I7UNR1"/>
<dbReference type="PANTHER" id="PTHR37964">
    <property type="entry name" value="SUPPRESSOR"/>
    <property type="match status" value="1"/>
</dbReference>
<reference evidence="2" key="1">
    <citation type="submission" date="2016-11" db="UniProtKB">
        <authorList>
            <consortium name="WormBaseParasite"/>
        </authorList>
    </citation>
    <scope>IDENTIFICATION</scope>
</reference>
<protein>
    <submittedName>
        <fullName evidence="2">Skp1_POZ domain-containing protein</fullName>
    </submittedName>
</protein>
<evidence type="ECO:0000313" key="2">
    <source>
        <dbReference type="WBParaSite" id="Csp11.Scaffold630.g17818.t1"/>
    </source>
</evidence>
<sequence length="166" mass="19239">MASWEVHVIFEGETDPVVIRDSEVIKKIPVIVRAIEQENSDWEKEGVQITDPIFIPFDKKTGEFFLSTIQKYEYPSIDVRKEASLFPEANEMSLEKLKKVIELASFFECREYMDCIGLVIAKKLDPLSLEEFTAFMGVSINRIGQMDEDSIWMHPPVVVFERDQDE</sequence>
<dbReference type="STRING" id="1561998.A0A1I7UNR1"/>
<dbReference type="Proteomes" id="UP000095282">
    <property type="component" value="Unplaced"/>
</dbReference>
<keyword evidence="1" id="KW-1185">Reference proteome</keyword>
<dbReference type="PANTHER" id="PTHR37964:SF1">
    <property type="entry name" value="SUPPRESSOR-RELATED"/>
    <property type="match status" value="1"/>
</dbReference>
<evidence type="ECO:0000313" key="1">
    <source>
        <dbReference type="Proteomes" id="UP000095282"/>
    </source>
</evidence>
<organism evidence="1 2">
    <name type="scientific">Caenorhabditis tropicalis</name>
    <dbReference type="NCBI Taxonomy" id="1561998"/>
    <lineage>
        <taxon>Eukaryota</taxon>
        <taxon>Metazoa</taxon>
        <taxon>Ecdysozoa</taxon>
        <taxon>Nematoda</taxon>
        <taxon>Chromadorea</taxon>
        <taxon>Rhabditida</taxon>
        <taxon>Rhabditina</taxon>
        <taxon>Rhabditomorpha</taxon>
        <taxon>Rhabditoidea</taxon>
        <taxon>Rhabditidae</taxon>
        <taxon>Peloderinae</taxon>
        <taxon>Caenorhabditis</taxon>
    </lineage>
</organism>
<dbReference type="eggNOG" id="ENOG502TI8J">
    <property type="taxonomic scope" value="Eukaryota"/>
</dbReference>